<evidence type="ECO:0000256" key="6">
    <source>
        <dbReference type="SAM" id="Phobius"/>
    </source>
</evidence>
<dbReference type="InterPro" id="IPR035896">
    <property type="entry name" value="AN1-like_Znf"/>
</dbReference>
<dbReference type="PROSITE" id="PS51039">
    <property type="entry name" value="ZF_AN1"/>
    <property type="match status" value="1"/>
</dbReference>
<evidence type="ECO:0000313" key="9">
    <source>
        <dbReference type="Proteomes" id="UP001374535"/>
    </source>
</evidence>
<evidence type="ECO:0000256" key="2">
    <source>
        <dbReference type="ARBA" id="ARBA00022723"/>
    </source>
</evidence>
<keyword evidence="3 5" id="KW-0863">Zinc-finger</keyword>
<gene>
    <name evidence="8" type="ORF">V8G54_000800</name>
</gene>
<evidence type="ECO:0000313" key="8">
    <source>
        <dbReference type="EMBL" id="WVZ22256.1"/>
    </source>
</evidence>
<keyword evidence="6" id="KW-0812">Transmembrane</keyword>
<feature type="domain" description="AN1-type" evidence="7">
    <location>
        <begin position="10"/>
        <end position="58"/>
    </location>
</feature>
<evidence type="ECO:0000256" key="1">
    <source>
        <dbReference type="ARBA" id="ARBA00003732"/>
    </source>
</evidence>
<protein>
    <recommendedName>
        <fullName evidence="7">AN1-type domain-containing protein</fullName>
    </recommendedName>
</protein>
<keyword evidence="6" id="KW-1133">Transmembrane helix</keyword>
<evidence type="ECO:0000256" key="4">
    <source>
        <dbReference type="ARBA" id="ARBA00022833"/>
    </source>
</evidence>
<keyword evidence="4" id="KW-0862">Zinc</keyword>
<dbReference type="EMBL" id="CP144700">
    <property type="protein sequence ID" value="WVZ22256.1"/>
    <property type="molecule type" value="Genomic_DNA"/>
</dbReference>
<organism evidence="8 9">
    <name type="scientific">Vigna mungo</name>
    <name type="common">Black gram</name>
    <name type="synonym">Phaseolus mungo</name>
    <dbReference type="NCBI Taxonomy" id="3915"/>
    <lineage>
        <taxon>Eukaryota</taxon>
        <taxon>Viridiplantae</taxon>
        <taxon>Streptophyta</taxon>
        <taxon>Embryophyta</taxon>
        <taxon>Tracheophyta</taxon>
        <taxon>Spermatophyta</taxon>
        <taxon>Magnoliopsida</taxon>
        <taxon>eudicotyledons</taxon>
        <taxon>Gunneridae</taxon>
        <taxon>Pentapetalae</taxon>
        <taxon>rosids</taxon>
        <taxon>fabids</taxon>
        <taxon>Fabales</taxon>
        <taxon>Fabaceae</taxon>
        <taxon>Papilionoideae</taxon>
        <taxon>50 kb inversion clade</taxon>
        <taxon>NPAAA clade</taxon>
        <taxon>indigoferoid/millettioid clade</taxon>
        <taxon>Phaseoleae</taxon>
        <taxon>Vigna</taxon>
    </lineage>
</organism>
<accession>A0AAQ3P582</accession>
<keyword evidence="9" id="KW-1185">Reference proteome</keyword>
<dbReference type="InterPro" id="IPR000058">
    <property type="entry name" value="Znf_AN1"/>
</dbReference>
<feature type="transmembrane region" description="Helical" evidence="6">
    <location>
        <begin position="106"/>
        <end position="126"/>
    </location>
</feature>
<comment type="function">
    <text evidence="1">May be involved in environmental stress response.</text>
</comment>
<dbReference type="PANTHER" id="PTHR14677:SF20">
    <property type="entry name" value="ZINC FINGER AN1-TYPE CONTAINING 2A-RELATED"/>
    <property type="match status" value="1"/>
</dbReference>
<dbReference type="GO" id="GO:0005737">
    <property type="term" value="C:cytoplasm"/>
    <property type="evidence" value="ECO:0007669"/>
    <property type="project" value="TreeGrafter"/>
</dbReference>
<dbReference type="Pfam" id="PF01428">
    <property type="entry name" value="zf-AN1"/>
    <property type="match status" value="1"/>
</dbReference>
<sequence>MALGRTEAFPDLGEHCRHNDCHQLNFLPFTCQGCQNVFCLEHKSFKSHACKNSNHNNRKVVVCETCSMSIETTYYVEQEEETILEKHLKLGIECYFLDTKHHFCDLGVKGFVLFGNLELILVLWWFHVIA</sequence>
<proteinExistence type="predicted"/>
<reference evidence="8 9" key="1">
    <citation type="journal article" date="2023" name="Life. Sci Alliance">
        <title>Evolutionary insights into 3D genome organization and epigenetic landscape of Vigna mungo.</title>
        <authorList>
            <person name="Junaid A."/>
            <person name="Singh B."/>
            <person name="Bhatia S."/>
        </authorList>
    </citation>
    <scope>NUCLEOTIDE SEQUENCE [LARGE SCALE GENOMIC DNA]</scope>
    <source>
        <strain evidence="8">Urdbean</strain>
    </source>
</reference>
<keyword evidence="2" id="KW-0479">Metal-binding</keyword>
<name>A0AAQ3P582_VIGMU</name>
<keyword evidence="6" id="KW-0472">Membrane</keyword>
<evidence type="ECO:0000259" key="7">
    <source>
        <dbReference type="PROSITE" id="PS51039"/>
    </source>
</evidence>
<dbReference type="SUPFAM" id="SSF118310">
    <property type="entry name" value="AN1-like Zinc finger"/>
    <property type="match status" value="1"/>
</dbReference>
<evidence type="ECO:0000256" key="3">
    <source>
        <dbReference type="ARBA" id="ARBA00022771"/>
    </source>
</evidence>
<dbReference type="PANTHER" id="PTHR14677">
    <property type="entry name" value="ARSENITE INDUCUBLE RNA ASSOCIATED PROTEIN AIP-1-RELATED"/>
    <property type="match status" value="1"/>
</dbReference>
<dbReference type="GO" id="GO:0008270">
    <property type="term" value="F:zinc ion binding"/>
    <property type="evidence" value="ECO:0007669"/>
    <property type="project" value="UniProtKB-KW"/>
</dbReference>
<dbReference type="Gene3D" id="4.10.1110.10">
    <property type="entry name" value="AN1-like Zinc finger"/>
    <property type="match status" value="1"/>
</dbReference>
<dbReference type="AlphaFoldDB" id="A0AAQ3P582"/>
<dbReference type="Proteomes" id="UP001374535">
    <property type="component" value="Chromosome 1"/>
</dbReference>
<evidence type="ECO:0000256" key="5">
    <source>
        <dbReference type="PROSITE-ProRule" id="PRU00449"/>
    </source>
</evidence>